<dbReference type="UniPathway" id="UPA00251">
    <property type="reaction ID" value="UER00320"/>
</dbReference>
<dbReference type="RefSeq" id="WP_095087531.1">
    <property type="nucleotide sequence ID" value="NZ_BMDM01000002.1"/>
</dbReference>
<keyword evidence="12" id="KW-1185">Reference proteome</keyword>
<organism evidence="11 12">
    <name type="scientific">Mammaliicoccus stepanovicii</name>
    <dbReference type="NCBI Taxonomy" id="643214"/>
    <lineage>
        <taxon>Bacteria</taxon>
        <taxon>Bacillati</taxon>
        <taxon>Bacillota</taxon>
        <taxon>Bacilli</taxon>
        <taxon>Bacillales</taxon>
        <taxon>Staphylococcaceae</taxon>
        <taxon>Mammaliicoccus</taxon>
    </lineage>
</organism>
<evidence type="ECO:0000256" key="6">
    <source>
        <dbReference type="ARBA" id="ARBA00037589"/>
    </source>
</evidence>
<sequence length="225" mass="25623">MKPIVVLTSTRTVQREDVDIKHYPFIDIVPIKFDQSCLKSHYDWLIFTSVNAIKLFEPYMHLVNAKHVAAIGSETKKMANKLNIPIDLVPETYTQEGLLSEIKSNLQQHSILIPCSKKARNKLSNQLESWGNDVHKLAIYEPRTNLENVQKVHQLIKNKEVTHVTFSSPSAVSGYFEIFGNITEVCVYAIGNITQEKLNTYHQSSQLARVATLDDMINTILKEEV</sequence>
<dbReference type="GO" id="GO:0006782">
    <property type="term" value="P:protoporphyrinogen IX biosynthetic process"/>
    <property type="evidence" value="ECO:0007669"/>
    <property type="project" value="UniProtKB-UniRule"/>
</dbReference>
<evidence type="ECO:0000256" key="7">
    <source>
        <dbReference type="ARBA" id="ARBA00040167"/>
    </source>
</evidence>
<dbReference type="GO" id="GO:0006780">
    <property type="term" value="P:uroporphyrinogen III biosynthetic process"/>
    <property type="evidence" value="ECO:0007669"/>
    <property type="project" value="UniProtKB-UniRule"/>
</dbReference>
<accession>A0A239Z3I4</accession>
<protein>
    <recommendedName>
        <fullName evidence="7 9">Uroporphyrinogen-III synthase</fullName>
        <ecNumber evidence="3 9">4.2.1.75</ecNumber>
    </recommendedName>
</protein>
<gene>
    <name evidence="11" type="ORF">SAMEA4384403_01085</name>
</gene>
<comment type="catalytic activity">
    <reaction evidence="8 9">
        <text>hydroxymethylbilane = uroporphyrinogen III + H2O</text>
        <dbReference type="Rhea" id="RHEA:18965"/>
        <dbReference type="ChEBI" id="CHEBI:15377"/>
        <dbReference type="ChEBI" id="CHEBI:57308"/>
        <dbReference type="ChEBI" id="CHEBI:57845"/>
        <dbReference type="EC" id="4.2.1.75"/>
    </reaction>
</comment>
<proteinExistence type="inferred from homology"/>
<evidence type="ECO:0000256" key="2">
    <source>
        <dbReference type="ARBA" id="ARBA00008133"/>
    </source>
</evidence>
<evidence type="ECO:0000256" key="3">
    <source>
        <dbReference type="ARBA" id="ARBA00013109"/>
    </source>
</evidence>
<evidence type="ECO:0000256" key="5">
    <source>
        <dbReference type="ARBA" id="ARBA00023244"/>
    </source>
</evidence>
<dbReference type="InterPro" id="IPR036108">
    <property type="entry name" value="4pyrrol_syn_uPrphyn_synt_sf"/>
</dbReference>
<dbReference type="EMBL" id="LT906462">
    <property type="protein sequence ID" value="SNV65088.1"/>
    <property type="molecule type" value="Genomic_DNA"/>
</dbReference>
<dbReference type="InterPro" id="IPR003754">
    <property type="entry name" value="4pyrrol_synth_uPrphyn_synth"/>
</dbReference>
<dbReference type="InterPro" id="IPR039793">
    <property type="entry name" value="UROS/Hem4"/>
</dbReference>
<evidence type="ECO:0000256" key="1">
    <source>
        <dbReference type="ARBA" id="ARBA00004772"/>
    </source>
</evidence>
<dbReference type="Pfam" id="PF02602">
    <property type="entry name" value="HEM4"/>
    <property type="match status" value="1"/>
</dbReference>
<evidence type="ECO:0000313" key="12">
    <source>
        <dbReference type="Proteomes" id="UP000242084"/>
    </source>
</evidence>
<dbReference type="GO" id="GO:0004852">
    <property type="term" value="F:uroporphyrinogen-III synthase activity"/>
    <property type="evidence" value="ECO:0007669"/>
    <property type="project" value="UniProtKB-UniRule"/>
</dbReference>
<dbReference type="EC" id="4.2.1.75" evidence="3 9"/>
<keyword evidence="4 9" id="KW-0456">Lyase</keyword>
<dbReference type="SUPFAM" id="SSF69618">
    <property type="entry name" value="HemD-like"/>
    <property type="match status" value="1"/>
</dbReference>
<evidence type="ECO:0000259" key="10">
    <source>
        <dbReference type="Pfam" id="PF02602"/>
    </source>
</evidence>
<dbReference type="PANTHER" id="PTHR38042">
    <property type="entry name" value="UROPORPHYRINOGEN-III SYNTHASE, CHLOROPLASTIC"/>
    <property type="match status" value="1"/>
</dbReference>
<comment type="similarity">
    <text evidence="2 9">Belongs to the uroporphyrinogen-III synthase family.</text>
</comment>
<dbReference type="KEGG" id="sste:SAMEA4384403_1085"/>
<comment type="pathway">
    <text evidence="1 9">Porphyrin-containing compound metabolism; protoporphyrin-IX biosynthesis; coproporphyrinogen-III from 5-aminolevulinate: step 3/4.</text>
</comment>
<evidence type="ECO:0000256" key="9">
    <source>
        <dbReference type="RuleBase" id="RU366031"/>
    </source>
</evidence>
<feature type="domain" description="Tetrapyrrole biosynthesis uroporphyrinogen III synthase" evidence="10">
    <location>
        <begin position="16"/>
        <end position="217"/>
    </location>
</feature>
<dbReference type="AlphaFoldDB" id="A0A239Z3I4"/>
<evidence type="ECO:0000313" key="11">
    <source>
        <dbReference type="EMBL" id="SNV65088.1"/>
    </source>
</evidence>
<dbReference type="CDD" id="cd06578">
    <property type="entry name" value="HemD"/>
    <property type="match status" value="1"/>
</dbReference>
<dbReference type="OrthoDB" id="9815856at2"/>
<name>A0A239Z3I4_9STAP</name>
<reference evidence="11 12" key="1">
    <citation type="submission" date="2017-06" db="EMBL/GenBank/DDBJ databases">
        <authorList>
            <consortium name="Pathogen Informatics"/>
        </authorList>
    </citation>
    <scope>NUCLEOTIDE SEQUENCE [LARGE SCALE GENOMIC DNA]</scope>
    <source>
        <strain evidence="11 12">NCTC13839</strain>
    </source>
</reference>
<evidence type="ECO:0000256" key="4">
    <source>
        <dbReference type="ARBA" id="ARBA00023239"/>
    </source>
</evidence>
<comment type="function">
    <text evidence="6 9">Catalyzes cyclization of the linear tetrapyrrole, hydroxymethylbilane, to the macrocyclic uroporphyrinogen III.</text>
</comment>
<dbReference type="Proteomes" id="UP000242084">
    <property type="component" value="Chromosome 1"/>
</dbReference>
<dbReference type="Gene3D" id="3.40.50.10090">
    <property type="match status" value="2"/>
</dbReference>
<evidence type="ECO:0000256" key="8">
    <source>
        <dbReference type="ARBA" id="ARBA00048617"/>
    </source>
</evidence>
<dbReference type="PANTHER" id="PTHR38042:SF1">
    <property type="entry name" value="UROPORPHYRINOGEN-III SYNTHASE, CHLOROPLASTIC"/>
    <property type="match status" value="1"/>
</dbReference>
<keyword evidence="5 9" id="KW-0627">Porphyrin biosynthesis</keyword>